<dbReference type="Proteomes" id="UP000533637">
    <property type="component" value="Unassembled WGS sequence"/>
</dbReference>
<sequence length="101" mass="11738">MCVKYAFNKNPLNREIGETGSLHVKTPKDITNSKQIRAESIRFNNVVYCASPELKHKLKVILLVRAVLPKRKEMTEKEPLENIFSKLKEERLVSSIYCMLF</sequence>
<comment type="caution">
    <text evidence="1">The sequence shown here is derived from an EMBL/GenBank/DDBJ whole genome shotgun (WGS) entry which is preliminary data.</text>
</comment>
<protein>
    <submittedName>
        <fullName evidence="1">Uncharacterized protein</fullName>
    </submittedName>
</protein>
<keyword evidence="2" id="KW-1185">Reference proteome</keyword>
<gene>
    <name evidence="1" type="ORF">GGQ57_000964</name>
</gene>
<proteinExistence type="predicted"/>
<reference evidence="1 2" key="1">
    <citation type="submission" date="2020-08" db="EMBL/GenBank/DDBJ databases">
        <title>Genomic Encyclopedia of Type Strains, Phase IV (KMG-IV): sequencing the most valuable type-strain genomes for metagenomic binning, comparative biology and taxonomic classification.</title>
        <authorList>
            <person name="Goeker M."/>
        </authorList>
    </citation>
    <scope>NUCLEOTIDE SEQUENCE [LARGE SCALE GENOMIC DNA]</scope>
    <source>
        <strain evidence="1 2">DSM 102983</strain>
    </source>
</reference>
<accession>A0ABR6KHZ1</accession>
<evidence type="ECO:0000313" key="1">
    <source>
        <dbReference type="EMBL" id="MBB4621070.1"/>
    </source>
</evidence>
<evidence type="ECO:0000313" key="2">
    <source>
        <dbReference type="Proteomes" id="UP000533637"/>
    </source>
</evidence>
<dbReference type="EMBL" id="JACHOC010000002">
    <property type="protein sequence ID" value="MBB4621070.1"/>
    <property type="molecule type" value="Genomic_DNA"/>
</dbReference>
<organism evidence="1 2">
    <name type="scientific">Parabacteroides faecis</name>
    <dbReference type="NCBI Taxonomy" id="1217282"/>
    <lineage>
        <taxon>Bacteria</taxon>
        <taxon>Pseudomonadati</taxon>
        <taxon>Bacteroidota</taxon>
        <taxon>Bacteroidia</taxon>
        <taxon>Bacteroidales</taxon>
        <taxon>Tannerellaceae</taxon>
        <taxon>Parabacteroides</taxon>
    </lineage>
</organism>
<dbReference type="RefSeq" id="WP_183669243.1">
    <property type="nucleotide sequence ID" value="NZ_BMPB01000003.1"/>
</dbReference>
<name>A0ABR6KHZ1_9BACT</name>